<sequence length="395" mass="44691">MTKIFMTSEALRRGNVFLKTLKENSFHVNDLILNGNHQELIEVTFFSDAEKVKETGQFFVKLPESVAHTLPGSYISPETFITSFSNREVQKDEKKRLLGNHLGGENDLTFSSNEDNFNLRVFHGSTNQHAMKISEYAALGTDNSVNRMIYQDNLSHIMEPLLRSQTNAPLRIIEDCLASGDTLAGVIKTLAERSEFDKNLGKITIDVAVATAQGVFLLKKFAQENGINIELNVGYLAFGLSQGIKRDIGYEHANYIIYPNELITELTELFPEKKKEILALKGKQVVGDMGEFGKLIPERVPDGAPIIALWNHYRADNHGGQNGSDFQNPKYNKEDNQHLLYLSNGGYLMRAYHHYFNNKNLSSDFSEIVFSAKRRWTEEFGYGVLLKDLPIEIML</sequence>
<dbReference type="AlphaFoldDB" id="A0A2M7UAF9"/>
<accession>A0A2M7UAF9</accession>
<organism evidence="1 2">
    <name type="scientific">Candidatus Roizmanbacteria bacterium CG_4_10_14_0_2_um_filter_36_35</name>
    <dbReference type="NCBI Taxonomy" id="1974822"/>
    <lineage>
        <taxon>Bacteria</taxon>
        <taxon>Candidatus Roizmaniibacteriota</taxon>
    </lineage>
</organism>
<dbReference type="EMBL" id="PFOE01000049">
    <property type="protein sequence ID" value="PIZ68213.1"/>
    <property type="molecule type" value="Genomic_DNA"/>
</dbReference>
<reference evidence="2" key="1">
    <citation type="submission" date="2017-09" db="EMBL/GenBank/DDBJ databases">
        <title>Depth-based differentiation of microbial function through sediment-hosted aquifers and enrichment of novel symbionts in the deep terrestrial subsurface.</title>
        <authorList>
            <person name="Probst A.J."/>
            <person name="Ladd B."/>
            <person name="Jarett J.K."/>
            <person name="Geller-Mcgrath D.E."/>
            <person name="Sieber C.M.K."/>
            <person name="Emerson J.B."/>
            <person name="Anantharaman K."/>
            <person name="Thomas B.C."/>
            <person name="Malmstrom R."/>
            <person name="Stieglmeier M."/>
            <person name="Klingl A."/>
            <person name="Woyke T."/>
            <person name="Ryan C.M."/>
            <person name="Banfield J.F."/>
        </authorList>
    </citation>
    <scope>NUCLEOTIDE SEQUENCE [LARGE SCALE GENOMIC DNA]</scope>
</reference>
<dbReference type="Proteomes" id="UP000230177">
    <property type="component" value="Unassembled WGS sequence"/>
</dbReference>
<comment type="caution">
    <text evidence="1">The sequence shown here is derived from an EMBL/GenBank/DDBJ whole genome shotgun (WGS) entry which is preliminary data.</text>
</comment>
<evidence type="ECO:0000313" key="1">
    <source>
        <dbReference type="EMBL" id="PIZ68213.1"/>
    </source>
</evidence>
<protein>
    <submittedName>
        <fullName evidence="1">Uncharacterized protein</fullName>
    </submittedName>
</protein>
<proteinExistence type="predicted"/>
<evidence type="ECO:0000313" key="2">
    <source>
        <dbReference type="Proteomes" id="UP000230177"/>
    </source>
</evidence>
<name>A0A2M7UAF9_9BACT</name>
<gene>
    <name evidence="1" type="ORF">COY13_01685</name>
</gene>